<keyword evidence="1" id="KW-0812">Transmembrane</keyword>
<organism evidence="4">
    <name type="scientific">Schistocephalus solidus</name>
    <name type="common">Tapeworm</name>
    <dbReference type="NCBI Taxonomy" id="70667"/>
    <lineage>
        <taxon>Eukaryota</taxon>
        <taxon>Metazoa</taxon>
        <taxon>Spiralia</taxon>
        <taxon>Lophotrochozoa</taxon>
        <taxon>Platyhelminthes</taxon>
        <taxon>Cestoda</taxon>
        <taxon>Eucestoda</taxon>
        <taxon>Diphyllobothriidea</taxon>
        <taxon>Diphyllobothriidae</taxon>
        <taxon>Schistocephalus</taxon>
    </lineage>
</organism>
<dbReference type="STRING" id="70667.A0A183SRF4"/>
<feature type="transmembrane region" description="Helical" evidence="1">
    <location>
        <begin position="47"/>
        <end position="68"/>
    </location>
</feature>
<feature type="transmembrane region" description="Helical" evidence="1">
    <location>
        <begin position="151"/>
        <end position="172"/>
    </location>
</feature>
<accession>A0A183SRF4</accession>
<keyword evidence="3" id="KW-1185">Reference proteome</keyword>
<dbReference type="WBParaSite" id="SSLN_0000701501-mRNA-1">
    <property type="protein sequence ID" value="SSLN_0000701501-mRNA-1"/>
    <property type="gene ID" value="SSLN_0000701501"/>
</dbReference>
<sequence>MDGIVYTIYRFIIATLLLTWMACELPYKLHNQKSDRPFIWFTFASNWSFIISTLTVLAFAVFVLYYSLERTMVMSILKILGKDQRIHGNKILWFFFNMSINTTLVTSVAYWVAFWDPEYVEFYRLSAKLKHTVPAILVLLDLGFSNIPVRLLHGIYPLCLGVIYALFTYIYWVSNYAGYTGNGVIYPAINWNRPEIAVLACLLAVCLCFLVQVITRCHFDSSYTISINLVKCTRGALGSR</sequence>
<name>A0A183SRF4_SCHSO</name>
<dbReference type="PANTHER" id="PTHR12242:SF45">
    <property type="entry name" value="MARVEL DOMAIN-CONTAINING PROTEIN"/>
    <property type="match status" value="1"/>
</dbReference>
<reference evidence="2 3" key="2">
    <citation type="submission" date="2018-11" db="EMBL/GenBank/DDBJ databases">
        <authorList>
            <consortium name="Pathogen Informatics"/>
        </authorList>
    </citation>
    <scope>NUCLEOTIDE SEQUENCE [LARGE SCALE GENOMIC DNA]</scope>
    <source>
        <strain evidence="2 3">NST_G2</strain>
    </source>
</reference>
<feature type="transmembrane region" description="Helical" evidence="1">
    <location>
        <begin position="196"/>
        <end position="215"/>
    </location>
</feature>
<dbReference type="InterPro" id="IPR049352">
    <property type="entry name" value="Rost"/>
</dbReference>
<dbReference type="OrthoDB" id="419711at2759"/>
<reference evidence="4" key="1">
    <citation type="submission" date="2016-06" db="UniProtKB">
        <authorList>
            <consortium name="WormBaseParasite"/>
        </authorList>
    </citation>
    <scope>IDENTIFICATION</scope>
</reference>
<gene>
    <name evidence="2" type="ORF">SSLN_LOCUS6802</name>
</gene>
<dbReference type="Proteomes" id="UP000275846">
    <property type="component" value="Unassembled WGS sequence"/>
</dbReference>
<dbReference type="Pfam" id="PF21534">
    <property type="entry name" value="Rost"/>
    <property type="match status" value="1"/>
</dbReference>
<dbReference type="PANTHER" id="PTHR12242">
    <property type="entry name" value="OS02G0130600 PROTEIN-RELATED"/>
    <property type="match status" value="1"/>
</dbReference>
<evidence type="ECO:0000313" key="3">
    <source>
        <dbReference type="Proteomes" id="UP000275846"/>
    </source>
</evidence>
<evidence type="ECO:0000313" key="4">
    <source>
        <dbReference type="WBParaSite" id="SSLN_0000701501-mRNA-1"/>
    </source>
</evidence>
<keyword evidence="1" id="KW-1133">Transmembrane helix</keyword>
<dbReference type="GO" id="GO:0016020">
    <property type="term" value="C:membrane"/>
    <property type="evidence" value="ECO:0007669"/>
    <property type="project" value="TreeGrafter"/>
</dbReference>
<proteinExistence type="predicted"/>
<evidence type="ECO:0000313" key="2">
    <source>
        <dbReference type="EMBL" id="VDL93187.1"/>
    </source>
</evidence>
<protein>
    <submittedName>
        <fullName evidence="4">Androgen-induced gene 1 protein</fullName>
    </submittedName>
</protein>
<evidence type="ECO:0000256" key="1">
    <source>
        <dbReference type="SAM" id="Phobius"/>
    </source>
</evidence>
<feature type="transmembrane region" description="Helical" evidence="1">
    <location>
        <begin position="7"/>
        <end position="27"/>
    </location>
</feature>
<dbReference type="EMBL" id="UYSU01033856">
    <property type="protein sequence ID" value="VDL93187.1"/>
    <property type="molecule type" value="Genomic_DNA"/>
</dbReference>
<dbReference type="AlphaFoldDB" id="A0A183SRF4"/>
<feature type="transmembrane region" description="Helical" evidence="1">
    <location>
        <begin position="91"/>
        <end position="113"/>
    </location>
</feature>
<keyword evidence="1" id="KW-0472">Membrane</keyword>